<proteinExistence type="predicted"/>
<reference evidence="2 3" key="1">
    <citation type="journal article" date="2016" name="Environ. Microbiol.">
        <title>New Methyloceanibacter diversity from North Sea sediments includes methanotroph containing solely the soluble methane monooxygenase.</title>
        <authorList>
            <person name="Vekeman B."/>
            <person name="Kerckhof F.M."/>
            <person name="Cremers G."/>
            <person name="de Vos P."/>
            <person name="Vandamme P."/>
            <person name="Boon N."/>
            <person name="Op den Camp H.J."/>
            <person name="Heylen K."/>
        </authorList>
    </citation>
    <scope>NUCLEOTIDE SEQUENCE [LARGE SCALE GENOMIC DNA]</scope>
    <source>
        <strain evidence="2 3">R-67177</strain>
    </source>
</reference>
<sequence length="79" mass="8745">MVRTVLLRTSLAAAVLASSFAVLSAPARADWLCAGDTCRWVGYDVIEPAFADAWPAPPRASCFWRQGIFGRWKFVCPNR</sequence>
<comment type="caution">
    <text evidence="2">The sequence shown here is derived from an EMBL/GenBank/DDBJ whole genome shotgun (WGS) entry which is preliminary data.</text>
</comment>
<dbReference type="EMBL" id="LPWD01000131">
    <property type="protein sequence ID" value="ODS03283.1"/>
    <property type="molecule type" value="Genomic_DNA"/>
</dbReference>
<protein>
    <submittedName>
        <fullName evidence="2">Uncharacterized protein</fullName>
    </submittedName>
</protein>
<gene>
    <name evidence="2" type="ORF">AUC71_10485</name>
</gene>
<keyword evidence="3" id="KW-1185">Reference proteome</keyword>
<dbReference type="RefSeq" id="WP_069623522.1">
    <property type="nucleotide sequence ID" value="NZ_LPWD01000131.1"/>
</dbReference>
<dbReference type="AlphaFoldDB" id="A0A1E3WBU0"/>
<dbReference type="Proteomes" id="UP000095042">
    <property type="component" value="Unassembled WGS sequence"/>
</dbReference>
<evidence type="ECO:0000313" key="2">
    <source>
        <dbReference type="EMBL" id="ODS03283.1"/>
    </source>
</evidence>
<evidence type="ECO:0000256" key="1">
    <source>
        <dbReference type="SAM" id="SignalP"/>
    </source>
</evidence>
<feature type="chain" id="PRO_5009139187" evidence="1">
    <location>
        <begin position="30"/>
        <end position="79"/>
    </location>
</feature>
<feature type="signal peptide" evidence="1">
    <location>
        <begin position="1"/>
        <end position="29"/>
    </location>
</feature>
<name>A0A1E3WBU0_9HYPH</name>
<organism evidence="2 3">
    <name type="scientific">Methyloceanibacter marginalis</name>
    <dbReference type="NCBI Taxonomy" id="1774971"/>
    <lineage>
        <taxon>Bacteria</taxon>
        <taxon>Pseudomonadati</taxon>
        <taxon>Pseudomonadota</taxon>
        <taxon>Alphaproteobacteria</taxon>
        <taxon>Hyphomicrobiales</taxon>
        <taxon>Hyphomicrobiaceae</taxon>
        <taxon>Methyloceanibacter</taxon>
    </lineage>
</organism>
<accession>A0A1E3WBU0</accession>
<evidence type="ECO:0000313" key="3">
    <source>
        <dbReference type="Proteomes" id="UP000095042"/>
    </source>
</evidence>
<keyword evidence="1" id="KW-0732">Signal</keyword>